<dbReference type="EMBL" id="BARV01032759">
    <property type="protein sequence ID" value="GAI37671.1"/>
    <property type="molecule type" value="Genomic_DNA"/>
</dbReference>
<accession>X1P5D2</accession>
<gene>
    <name evidence="1" type="ORF">S06H3_51606</name>
</gene>
<reference evidence="1" key="1">
    <citation type="journal article" date="2014" name="Front. Microbiol.">
        <title>High frequency of phylogenetically diverse reductive dehalogenase-homologous genes in deep subseafloor sedimentary metagenomes.</title>
        <authorList>
            <person name="Kawai M."/>
            <person name="Futagami T."/>
            <person name="Toyoda A."/>
            <person name="Takaki Y."/>
            <person name="Nishi S."/>
            <person name="Hori S."/>
            <person name="Arai W."/>
            <person name="Tsubouchi T."/>
            <person name="Morono Y."/>
            <person name="Uchiyama I."/>
            <person name="Ito T."/>
            <person name="Fujiyama A."/>
            <person name="Inagaki F."/>
            <person name="Takami H."/>
        </authorList>
    </citation>
    <scope>NUCLEOTIDE SEQUENCE</scope>
    <source>
        <strain evidence="1">Expedition CK06-06</strain>
    </source>
</reference>
<name>X1P5D2_9ZZZZ</name>
<proteinExistence type="predicted"/>
<organism evidence="1">
    <name type="scientific">marine sediment metagenome</name>
    <dbReference type="NCBI Taxonomy" id="412755"/>
    <lineage>
        <taxon>unclassified sequences</taxon>
        <taxon>metagenomes</taxon>
        <taxon>ecological metagenomes</taxon>
    </lineage>
</organism>
<evidence type="ECO:0000313" key="1">
    <source>
        <dbReference type="EMBL" id="GAI37671.1"/>
    </source>
</evidence>
<protein>
    <submittedName>
        <fullName evidence="1">Uncharacterized protein</fullName>
    </submittedName>
</protein>
<feature type="non-terminal residue" evidence="1">
    <location>
        <position position="170"/>
    </location>
</feature>
<comment type="caution">
    <text evidence="1">The sequence shown here is derived from an EMBL/GenBank/DDBJ whole genome shotgun (WGS) entry which is preliminary data.</text>
</comment>
<sequence length="170" mass="19815">MSEISTNLSFPLDDDRFFRRECPFCRKEFKVLLEKEELTDIAQNGIDSFMIETKEEAIDLDESKCSETEFTCPYCEQQAPSDSWWTQEQLAYVGIVAKNIMVKMINENLISPLKTTFQRPGSSMVSIRFEGKEMKQQEPWISPEVNDMEIFDLPCCQRKIKIEDEWTGAV</sequence>
<dbReference type="AlphaFoldDB" id="X1P5D2"/>